<name>A0A5B8JBK9_9MOLU</name>
<evidence type="ECO:0000313" key="8">
    <source>
        <dbReference type="EMBL" id="QDY87116.1"/>
    </source>
</evidence>
<dbReference type="Proteomes" id="UP000318927">
    <property type="component" value="Chromosome"/>
</dbReference>
<dbReference type="OrthoDB" id="398956at2"/>
<evidence type="ECO:0000256" key="3">
    <source>
        <dbReference type="ARBA" id="ARBA00022679"/>
    </source>
</evidence>
<dbReference type="EMBL" id="CP042295">
    <property type="protein sequence ID" value="QDY87116.1"/>
    <property type="molecule type" value="Genomic_DNA"/>
</dbReference>
<evidence type="ECO:0000313" key="11">
    <source>
        <dbReference type="Proteomes" id="UP000318927"/>
    </source>
</evidence>
<dbReference type="InterPro" id="IPR003188">
    <property type="entry name" value="PTS_IIA_lac/cel"/>
</dbReference>
<dbReference type="PROSITE" id="PS51095">
    <property type="entry name" value="PTS_EIIA_TYPE_3"/>
    <property type="match status" value="1"/>
</dbReference>
<evidence type="ECO:0000313" key="10">
    <source>
        <dbReference type="Proteomes" id="UP000317512"/>
    </source>
</evidence>
<organism evidence="9 10">
    <name type="scientific">Mycoplasma anserisalpingitidis</name>
    <dbReference type="NCBI Taxonomy" id="519450"/>
    <lineage>
        <taxon>Bacteria</taxon>
        <taxon>Bacillati</taxon>
        <taxon>Mycoplasmatota</taxon>
        <taxon>Mollicutes</taxon>
        <taxon>Mycoplasmataceae</taxon>
        <taxon>Mycoplasma</taxon>
    </lineage>
</organism>
<gene>
    <name evidence="9" type="ORF">FOY43_03380</name>
    <name evidence="8" type="ORF">FRW55_03050</name>
</gene>
<feature type="binding site" evidence="6">
    <location>
        <position position="93"/>
    </location>
    <ligand>
        <name>Mg(2+)</name>
        <dbReference type="ChEBI" id="CHEBI:18420"/>
        <note>ligand shared between all trimeric partners</note>
    </ligand>
</feature>
<dbReference type="GO" id="GO:0009401">
    <property type="term" value="P:phosphoenolpyruvate-dependent sugar phosphotransferase system"/>
    <property type="evidence" value="ECO:0007669"/>
    <property type="project" value="UniProtKB-KW"/>
</dbReference>
<dbReference type="GO" id="GO:0046872">
    <property type="term" value="F:metal ion binding"/>
    <property type="evidence" value="ECO:0007669"/>
    <property type="project" value="UniProtKB-KW"/>
</dbReference>
<dbReference type="Proteomes" id="UP000317512">
    <property type="component" value="Chromosome"/>
</dbReference>
<comment type="cofactor">
    <cofactor evidence="6">
        <name>Mg(2+)</name>
        <dbReference type="ChEBI" id="CHEBI:18420"/>
    </cofactor>
    <text evidence="6">Binds 1 Mg(2+) ion per trimer.</text>
</comment>
<evidence type="ECO:0000256" key="5">
    <source>
        <dbReference type="PIRSR" id="PIRSR000699-1"/>
    </source>
</evidence>
<dbReference type="KEGG" id="mans:FRW55_03050"/>
<proteinExistence type="predicted"/>
<evidence type="ECO:0000256" key="1">
    <source>
        <dbReference type="ARBA" id="ARBA00022448"/>
    </source>
</evidence>
<dbReference type="Pfam" id="PF02255">
    <property type="entry name" value="PTS_IIA"/>
    <property type="match status" value="1"/>
</dbReference>
<dbReference type="SUPFAM" id="SSF46973">
    <property type="entry name" value="Enzyme IIa from lactose specific PTS, IIa-lac"/>
    <property type="match status" value="1"/>
</dbReference>
<dbReference type="InterPro" id="IPR036542">
    <property type="entry name" value="PTS_IIA_lac/cel_sf"/>
</dbReference>
<keyword evidence="6" id="KW-0479">Metal-binding</keyword>
<dbReference type="GO" id="GO:0016740">
    <property type="term" value="F:transferase activity"/>
    <property type="evidence" value="ECO:0007669"/>
    <property type="project" value="UniProtKB-KW"/>
</dbReference>
<evidence type="ECO:0000256" key="4">
    <source>
        <dbReference type="ARBA" id="ARBA00022683"/>
    </source>
</evidence>
<dbReference type="Gene3D" id="1.20.58.80">
    <property type="entry name" value="Phosphotransferase system, lactose/cellobiose-type IIA subunit"/>
    <property type="match status" value="1"/>
</dbReference>
<evidence type="ECO:0000256" key="2">
    <source>
        <dbReference type="ARBA" id="ARBA00022597"/>
    </source>
</evidence>
<dbReference type="PIRSF" id="PIRSF000699">
    <property type="entry name" value="PTS_IILac_III"/>
    <property type="match status" value="1"/>
</dbReference>
<dbReference type="PANTHER" id="PTHR34382">
    <property type="entry name" value="PTS SYSTEM N,N'-DIACETYLCHITOBIOSE-SPECIFIC EIIA COMPONENT"/>
    <property type="match status" value="1"/>
</dbReference>
<dbReference type="PANTHER" id="PTHR34382:SF7">
    <property type="entry name" value="PTS SYSTEM N,N'-DIACETYLCHITOBIOSE-SPECIFIC EIIA COMPONENT"/>
    <property type="match status" value="1"/>
</dbReference>
<feature type="active site" description="Tele-phosphohistidine intermediate" evidence="5">
    <location>
        <position position="90"/>
    </location>
</feature>
<evidence type="ECO:0000256" key="6">
    <source>
        <dbReference type="PIRSR" id="PIRSR000699-2"/>
    </source>
</evidence>
<dbReference type="EMBL" id="CP041663">
    <property type="protein sequence ID" value="QDY88676.1"/>
    <property type="molecule type" value="Genomic_DNA"/>
</dbReference>
<accession>A0A5B8JBK9</accession>
<reference evidence="9 11" key="1">
    <citation type="journal article" date="2019" name="Microbiol. Resour. Announc.">
        <title>Complete Genome Sequences of Three Mycoplasma anserisalpingitis (Mycoplasma sp. 1220) Strains.</title>
        <authorList>
            <person name="Grozner D."/>
            <person name="Forro B."/>
            <person name="Kovacs A.B."/>
            <person name="Marton S."/>
            <person name="Banyai K."/>
            <person name="Kreizinger Z."/>
            <person name="Sulyok K.M."/>
            <person name="Gyuranecz M."/>
        </authorList>
    </citation>
    <scope>NUCLEOTIDE SEQUENCE</scope>
    <source>
        <strain evidence="8 11">ATCC:BAA-2147</strain>
        <strain evidence="9">MYCAV93</strain>
    </source>
</reference>
<evidence type="ECO:0000256" key="7">
    <source>
        <dbReference type="PROSITE-ProRule" id="PRU00418"/>
    </source>
</evidence>
<dbReference type="AlphaFoldDB" id="A0A5B8JBK9"/>
<evidence type="ECO:0000313" key="9">
    <source>
        <dbReference type="EMBL" id="QDY88676.1"/>
    </source>
</evidence>
<keyword evidence="1" id="KW-0813">Transport</keyword>
<keyword evidence="6" id="KW-0460">Magnesium</keyword>
<protein>
    <submittedName>
        <fullName evidence="9">PTS lactose/cellobiose transporter subunit IIA</fullName>
    </submittedName>
</protein>
<keyword evidence="3" id="KW-0808">Transferase</keyword>
<keyword evidence="4" id="KW-0598">Phosphotransferase system</keyword>
<keyword evidence="2" id="KW-0762">Sugar transport</keyword>
<reference evidence="10" key="2">
    <citation type="submission" date="2019-07" db="EMBL/GenBank/DDBJ databases">
        <title>Complete genome sequences of three Mycoplasma sp. 1220 strains.</title>
        <authorList>
            <person name="Grozner D."/>
            <person name="Forro B."/>
            <person name="Kovacs A.B."/>
            <person name="Marton S."/>
            <person name="Banyai K."/>
            <person name="Kreizinger Z."/>
            <person name="Sulyok K.M."/>
            <person name="Gyuranecz M."/>
        </authorList>
    </citation>
    <scope>NUCLEOTIDE SEQUENCE [LARGE SCALE GENOMIC DNA]</scope>
    <source>
        <strain evidence="10">MYCAV93</strain>
    </source>
</reference>
<keyword evidence="11" id="KW-1185">Reference proteome</keyword>
<sequence>MNKLKRSTKKFMDQEINVELIAFELIANSGGAKALFLEALDHAIESEFELANQKIKEGKQLLQNVHSSHAELLTAEANKQVNNIPLLLIHAEDQFMQAESALILAEKTIKIFKKLNIK</sequence>
<feature type="modified residue" description="Phosphohistidine; by HPr" evidence="7">
    <location>
        <position position="90"/>
    </location>
</feature>